<dbReference type="GO" id="GO:0006629">
    <property type="term" value="P:lipid metabolic process"/>
    <property type="evidence" value="ECO:0007669"/>
    <property type="project" value="InterPro"/>
</dbReference>
<accession>A0A103XLP2</accession>
<evidence type="ECO:0000313" key="4">
    <source>
        <dbReference type="Proteomes" id="UP000243975"/>
    </source>
</evidence>
<dbReference type="EMBL" id="LEKV01004800">
    <property type="protein sequence ID" value="KVH92955.1"/>
    <property type="molecule type" value="Genomic_DNA"/>
</dbReference>
<dbReference type="OMA" id="VMDKDLF"/>
<evidence type="ECO:0000256" key="2">
    <source>
        <dbReference type="SAM" id="Phobius"/>
    </source>
</evidence>
<evidence type="ECO:0000313" key="3">
    <source>
        <dbReference type="EMBL" id="KVH92955.1"/>
    </source>
</evidence>
<keyword evidence="4" id="KW-1185">Reference proteome</keyword>
<dbReference type="Pfam" id="PF02450">
    <property type="entry name" value="LCAT"/>
    <property type="match status" value="2"/>
</dbReference>
<feature type="region of interest" description="Disordered" evidence="1">
    <location>
        <begin position="1"/>
        <end position="36"/>
    </location>
</feature>
<evidence type="ECO:0000256" key="1">
    <source>
        <dbReference type="SAM" id="MobiDB-lite"/>
    </source>
</evidence>
<dbReference type="PANTHER" id="PTHR11440">
    <property type="entry name" value="LECITHIN-CHOLESTEROL ACYLTRANSFERASE-RELATED"/>
    <property type="match status" value="1"/>
</dbReference>
<keyword evidence="3" id="KW-0808">Transferase</keyword>
<organism evidence="3 4">
    <name type="scientific">Cynara cardunculus var. scolymus</name>
    <name type="common">Globe artichoke</name>
    <name type="synonym">Cynara scolymus</name>
    <dbReference type="NCBI Taxonomy" id="59895"/>
    <lineage>
        <taxon>Eukaryota</taxon>
        <taxon>Viridiplantae</taxon>
        <taxon>Streptophyta</taxon>
        <taxon>Embryophyta</taxon>
        <taxon>Tracheophyta</taxon>
        <taxon>Spermatophyta</taxon>
        <taxon>Magnoliopsida</taxon>
        <taxon>eudicotyledons</taxon>
        <taxon>Gunneridae</taxon>
        <taxon>Pentapetalae</taxon>
        <taxon>asterids</taxon>
        <taxon>campanulids</taxon>
        <taxon>Asterales</taxon>
        <taxon>Asteraceae</taxon>
        <taxon>Carduoideae</taxon>
        <taxon>Cardueae</taxon>
        <taxon>Carduinae</taxon>
        <taxon>Cynara</taxon>
    </lineage>
</organism>
<dbReference type="GO" id="GO:0008374">
    <property type="term" value="F:O-acyltransferase activity"/>
    <property type="evidence" value="ECO:0007669"/>
    <property type="project" value="InterPro"/>
</dbReference>
<dbReference type="AlphaFoldDB" id="A0A103XLP2"/>
<comment type="caution">
    <text evidence="3">The sequence shown here is derived from an EMBL/GenBank/DDBJ whole genome shotgun (WGS) entry which is preliminary data.</text>
</comment>
<feature type="compositionally biased region" description="Basic and acidic residues" evidence="1">
    <location>
        <begin position="9"/>
        <end position="21"/>
    </location>
</feature>
<dbReference type="Proteomes" id="UP000243975">
    <property type="component" value="Unassembled WGS sequence"/>
</dbReference>
<sequence length="602" mass="67174">MATIRRRKQPEDEVEQRPDPKLDEDDDKEEKASKRSEKKNKSKNYSCIDNCCWFVGCVCSAWWLLLFLYNAMPSSFPQYVTEAITGPLPDPPGVKCLKEGLKVKHPVVFVPGIVTGGLELWEGHQCMHGLFRKRLWGGTFGEVYKRPSCWVQHMSLDNKTGMDPPGIRVRPVSGLVAADYFAPGYFVWAVLIANLARVGYEEKNMYMASYDWRLSFQNTEVRDQTLSRIKSNIELMVATNGGKKAVVIPHSMGVIYFLHFMKWVEAPAPMGGGGGSDWCAKHIKAVINIGGPFLGVLDSDLFQIQTLQHLMRMSRTWDSTMSMIPKGGDTIWGGIDWSPEEGYSPSKRKQGKNDTKLSIQNESASKVCESTQANYGRMVSFGREVAEAPSSDIERIEFRGAVKGNNVANNTCRDVWTEYHDMGFGGIKAVSEYKVFTAGEIVDMLEFVAPKMMERGIGIPTERAYIYKLTPAAECYIPFQIDTSAKDQNEDGCLKDGVYTVDGDETVPALSAGFMCAKGWRGKTRFNPSGIKTYVREYDHNPPSNFLEGRGTQSGAHVDIMGNFQLIEDVIRVAAGATGEELGGDQVYTGIFEWSEKIDLKL</sequence>
<proteinExistence type="predicted"/>
<name>A0A103XLP2_CYNCS</name>
<dbReference type="Gene3D" id="3.40.50.1820">
    <property type="entry name" value="alpha/beta hydrolase"/>
    <property type="match status" value="1"/>
</dbReference>
<dbReference type="Gramene" id="KVH92955">
    <property type="protein sequence ID" value="KVH92955"/>
    <property type="gene ID" value="Ccrd_005030"/>
</dbReference>
<dbReference type="SUPFAM" id="SSF53474">
    <property type="entry name" value="alpha/beta-Hydrolases"/>
    <property type="match status" value="1"/>
</dbReference>
<dbReference type="InterPro" id="IPR003386">
    <property type="entry name" value="LACT/PDAT_acylTrfase"/>
</dbReference>
<gene>
    <name evidence="3" type="ORF">Ccrd_005030</name>
</gene>
<reference evidence="3 4" key="1">
    <citation type="journal article" date="2016" name="Sci. Rep.">
        <title>The genome sequence of the outbreeding globe artichoke constructed de novo incorporating a phase-aware low-pass sequencing strategy of F1 progeny.</title>
        <authorList>
            <person name="Scaglione D."/>
            <person name="Reyes-Chin-Wo S."/>
            <person name="Acquadro A."/>
            <person name="Froenicke L."/>
            <person name="Portis E."/>
            <person name="Beitel C."/>
            <person name="Tirone M."/>
            <person name="Mauro R."/>
            <person name="Lo Monaco A."/>
            <person name="Mauromicale G."/>
            <person name="Faccioli P."/>
            <person name="Cattivelli L."/>
            <person name="Rieseberg L."/>
            <person name="Michelmore R."/>
            <person name="Lanteri S."/>
        </authorList>
    </citation>
    <scope>NUCLEOTIDE SEQUENCE [LARGE SCALE GENOMIC DNA]</scope>
    <source>
        <strain evidence="3">2C</strain>
    </source>
</reference>
<dbReference type="STRING" id="59895.A0A103XLP2"/>
<dbReference type="InterPro" id="IPR029058">
    <property type="entry name" value="AB_hydrolase_fold"/>
</dbReference>
<protein>
    <submittedName>
        <fullName evidence="3">Lecithin:cholesterol/phospholipid:diacylglycerol acyltransferase</fullName>
    </submittedName>
</protein>
<keyword evidence="2" id="KW-0812">Transmembrane</keyword>
<keyword evidence="3" id="KW-0012">Acyltransferase</keyword>
<keyword evidence="2" id="KW-1133">Transmembrane helix</keyword>
<feature type="transmembrane region" description="Helical" evidence="2">
    <location>
        <begin position="47"/>
        <end position="69"/>
    </location>
</feature>
<keyword evidence="2" id="KW-0472">Membrane</keyword>